<evidence type="ECO:0000256" key="4">
    <source>
        <dbReference type="ARBA" id="ARBA00022771"/>
    </source>
</evidence>
<dbReference type="FunFam" id="1.10.10.60:FF:000064">
    <property type="entry name" value="Zinc finger homeobox protein 4"/>
    <property type="match status" value="1"/>
</dbReference>
<evidence type="ECO:0000313" key="16">
    <source>
        <dbReference type="Proteomes" id="UP000092444"/>
    </source>
</evidence>
<keyword evidence="5" id="KW-0862">Zinc</keyword>
<keyword evidence="7 10" id="KW-0371">Homeobox</keyword>
<dbReference type="InterPro" id="IPR009057">
    <property type="entry name" value="Homeodomain-like_sf"/>
</dbReference>
<evidence type="ECO:0000256" key="12">
    <source>
        <dbReference type="SAM" id="MobiDB-lite"/>
    </source>
</evidence>
<feature type="domain" description="C2H2-type" evidence="14">
    <location>
        <begin position="471"/>
        <end position="494"/>
    </location>
</feature>
<dbReference type="InterPro" id="IPR001356">
    <property type="entry name" value="HD"/>
</dbReference>
<evidence type="ECO:0000256" key="3">
    <source>
        <dbReference type="ARBA" id="ARBA00022737"/>
    </source>
</evidence>
<dbReference type="PhylomeDB" id="A0A1B0FE98"/>
<dbReference type="Gene3D" id="1.10.10.60">
    <property type="entry name" value="Homeodomain-like"/>
    <property type="match status" value="3"/>
</dbReference>
<dbReference type="PROSITE" id="PS00028">
    <property type="entry name" value="ZINC_FINGER_C2H2_1"/>
    <property type="match status" value="6"/>
</dbReference>
<evidence type="ECO:0000256" key="6">
    <source>
        <dbReference type="ARBA" id="ARBA00023125"/>
    </source>
</evidence>
<evidence type="ECO:0000256" key="9">
    <source>
        <dbReference type="PROSITE-ProRule" id="PRU00042"/>
    </source>
</evidence>
<dbReference type="GO" id="GO:0008270">
    <property type="term" value="F:zinc ion binding"/>
    <property type="evidence" value="ECO:0007669"/>
    <property type="project" value="UniProtKB-KW"/>
</dbReference>
<feature type="region of interest" description="Disordered" evidence="12">
    <location>
        <begin position="1596"/>
        <end position="1616"/>
    </location>
</feature>
<evidence type="ECO:0000259" key="14">
    <source>
        <dbReference type="PROSITE" id="PS50157"/>
    </source>
</evidence>
<organism evidence="15 16">
    <name type="scientific">Glossina morsitans morsitans</name>
    <name type="common">Savannah tsetse fly</name>
    <dbReference type="NCBI Taxonomy" id="37546"/>
    <lineage>
        <taxon>Eukaryota</taxon>
        <taxon>Metazoa</taxon>
        <taxon>Ecdysozoa</taxon>
        <taxon>Arthropoda</taxon>
        <taxon>Hexapoda</taxon>
        <taxon>Insecta</taxon>
        <taxon>Pterygota</taxon>
        <taxon>Neoptera</taxon>
        <taxon>Endopterygota</taxon>
        <taxon>Diptera</taxon>
        <taxon>Brachycera</taxon>
        <taxon>Muscomorpha</taxon>
        <taxon>Hippoboscoidea</taxon>
        <taxon>Glossinidae</taxon>
        <taxon>Glossina</taxon>
    </lineage>
</organism>
<protein>
    <submittedName>
        <fullName evidence="15">Uncharacterized protein</fullName>
    </submittedName>
</protein>
<feature type="region of interest" description="Disordered" evidence="12">
    <location>
        <begin position="668"/>
        <end position="704"/>
    </location>
</feature>
<evidence type="ECO:0000256" key="8">
    <source>
        <dbReference type="ARBA" id="ARBA00023242"/>
    </source>
</evidence>
<keyword evidence="6 10" id="KW-0238">DNA-binding</keyword>
<dbReference type="Pfam" id="PF00046">
    <property type="entry name" value="Homeodomain"/>
    <property type="match status" value="3"/>
</dbReference>
<dbReference type="InterPro" id="IPR051968">
    <property type="entry name" value="ZnFinger_Homeobox_TR"/>
</dbReference>
<dbReference type="EnsemblMetazoa" id="GMOY001932-RA">
    <property type="protein sequence ID" value="GMOY001932-PA"/>
    <property type="gene ID" value="GMOY001932"/>
</dbReference>
<evidence type="ECO:0000313" key="15">
    <source>
        <dbReference type="EnsemblMetazoa" id="GMOY001932-PA"/>
    </source>
</evidence>
<dbReference type="GO" id="GO:0000978">
    <property type="term" value="F:RNA polymerase II cis-regulatory region sequence-specific DNA binding"/>
    <property type="evidence" value="ECO:0007669"/>
    <property type="project" value="TreeGrafter"/>
</dbReference>
<evidence type="ECO:0000256" key="1">
    <source>
        <dbReference type="ARBA" id="ARBA00004123"/>
    </source>
</evidence>
<keyword evidence="2" id="KW-0479">Metal-binding</keyword>
<sequence length="1826" mass="205793">MKIEDFALRQTVLKALVRICIATTISHTRTRRAITATHKVHYRGSNVVRSYLRQKRNSICEEINLQVEGVIDTIESLDRYTYSPVSCRSPSASLIRTRGSTSERQDLLNSDERNYDELPLSTEFSSQISKMLYKCNRCDYISQTHTFMTQHYASSHPQCEKDDYIVIPTNPMAIHAFQAAVAAATLAAVSRSSKVTKSPTRLDEYDCPSLSQTSTLRSGRVEKYDDLEPITIKQEVSAETLSALTLAQDGLNEMTQLRKKIETKQIITAVGETCCSSKTKRQNLSVQCPLCQDFFTEKQLLEVHLMTVHNVSSGGLARLLQLVDNSIWQNIKTSSNYVTTDPASEPSIKNQNGQQQLHRHGLPTYDHLQCQQCETLFKHEQELLQHAQKMQHYNMKQGEYLCLASNSQRNRCSMQFATLTAMFTHYNDNHMSLVISERHVYKYRCKQCSLAFKTQDKLATHALYHTMRDATKCGTCQRNFRSAQALQKHIEQFHNQIITNSLVASMNVSDCSSPGTVSPAGSEVERCANTNEKLLSEQNARTPPLGPDECSASLSPSSLKADQAVHSPNSQQQHMAAITTALLKQQQPATDLLHHLQEKQQQQLSHIPVLSNFQQIQHQLPQLVAASAASGIPFNAVEMLNFMQFHHLMSLNFMNLAPPLVFGGNPATVSSSTNTNNTRPSTAHTSSSNPTSAHLPSTDLSVVSSNNTSTAISTSIPAAVPAVCNTDVGPQLLHQPQQISPGLSSTQLSNNQKRARTRITDEQLKILRAHFDINNSPSEESIMEMSQKANLPMKVVKHWFRNTLFKERQRNKDSPYNFNNPPSTTLNLEEYERTGNAKVVLLNEQNNLRNEQQQQARSPPISVAILNHNSNDMQPAQHQQQHNEQKHTDDLDTMSNTQVSSAGNTTFEADVPIKTEPRKDLNLSISMDCSNKDIQQQQQFVASSATVNTFFNQQHQKLGCPITEHNLNDMNDTTVASSTTTIQHQQYSATTFFGSYEAKSESGSSDMHSRPQTPNRSSTPNIYSSMNELLGQHIDTLPLNQMPCLPASSMGPPKKFQLNSANASNVSNALSLIERPSHQNSNSNNSGANSSSGVIPVNTKAFEKHSPSHVQFDNNSNSSNSSSTSSGKRANRTRFTDYQIKVLQEFFENNSYPKDSDLEYLSKLLLLSPRVIVVWFQNARQKQRKIYENQPNNSLYESEEKKQNINYACKKCNLVFQRYYELIRHQKNHCFKEENNKKSAKAQIAAAQLAQNLSSEDSNSSADVNNTAMLLAAGGHPSSSTHVQLLPSNFHKSNTASEFGPTPLGNTSSTPSVEYKTSAENQKVDCDKCKLTFTNFEQLREHQLLHLVNPNLNLYAATPQQHPGTDSNTAVAAVAAATYGPFGSILQSLQQVAQVQQQQQHQQTTQPPMKKRKYSETSSNADDASSLDGISLSGNEYESQAKKYNFLYQYFLQNEGSANLRYQIQITDNQQQPYTQDTEMNLEFLANFYQQTESKKRNSYEFLLHYYLKSEQQQGTNFNQDNKPSLEFLLQYYQLSESKKFFQIDGSPQMTSDVASTPTNNIIQEQTNESAVNDEGHVNFLHEDVNRESNLFHSLTSQDKVEEEQHQQQNSEQNKVFDNELLRAIKKQRGDKVCDKISYENIKNKSSWRIEKLDLQRKSNNRNLEHIDQLDGLEEVKPNQKRHRAREQSSSSSEISASLPITQTAEALAARSSIDAYKQGSIALNKKQQPRYHSNNRKSPITSPNILVSHQEQRPTFDSIVNTTAVKSHLPEYKQSKRLRTTILPEQLNFLYECFQNESNPSRKMLEEIATKINLKKRVVQEEKNI</sequence>
<dbReference type="VEuPathDB" id="VectorBase:GMOY001932"/>
<feature type="domain" description="Homeobox" evidence="13">
    <location>
        <begin position="750"/>
        <end position="810"/>
    </location>
</feature>
<comment type="subcellular location">
    <subcellularLocation>
        <location evidence="1 10 11">Nucleus</location>
    </subcellularLocation>
</comment>
<feature type="domain" description="C2H2-type" evidence="14">
    <location>
        <begin position="443"/>
        <end position="470"/>
    </location>
</feature>
<feature type="region of interest" description="Disordered" evidence="12">
    <location>
        <begin position="1397"/>
        <end position="1428"/>
    </location>
</feature>
<evidence type="ECO:0000256" key="10">
    <source>
        <dbReference type="PROSITE-ProRule" id="PRU00108"/>
    </source>
</evidence>
<dbReference type="Gene3D" id="3.30.160.60">
    <property type="entry name" value="Classic Zinc Finger"/>
    <property type="match status" value="2"/>
</dbReference>
<proteinExistence type="predicted"/>
<dbReference type="PANTHER" id="PTHR45891:SF3">
    <property type="entry name" value="ZINC FINGER PROTEIN 2"/>
    <property type="match status" value="1"/>
</dbReference>
<feature type="region of interest" description="Disordered" evidence="12">
    <location>
        <begin position="1291"/>
        <end position="1319"/>
    </location>
</feature>
<dbReference type="SMART" id="SM00389">
    <property type="entry name" value="HOX"/>
    <property type="match status" value="3"/>
</dbReference>
<dbReference type="PROSITE" id="PS50157">
    <property type="entry name" value="ZINC_FINGER_C2H2_2"/>
    <property type="match status" value="5"/>
</dbReference>
<feature type="compositionally biased region" description="Low complexity" evidence="12">
    <location>
        <begin position="1689"/>
        <end position="1698"/>
    </location>
</feature>
<feature type="compositionally biased region" description="Polar residues" evidence="12">
    <location>
        <begin position="734"/>
        <end position="752"/>
    </location>
</feature>
<dbReference type="PROSITE" id="PS00027">
    <property type="entry name" value="HOMEOBOX_1"/>
    <property type="match status" value="1"/>
</dbReference>
<dbReference type="SMART" id="SM00355">
    <property type="entry name" value="ZnF_C2H2"/>
    <property type="match status" value="8"/>
</dbReference>
<dbReference type="PANTHER" id="PTHR45891">
    <property type="entry name" value="ZINC FINGER HOMEOBOX PROTEIN"/>
    <property type="match status" value="1"/>
</dbReference>
<feature type="region of interest" description="Disordered" evidence="12">
    <location>
        <begin position="732"/>
        <end position="753"/>
    </location>
</feature>
<evidence type="ECO:0000256" key="7">
    <source>
        <dbReference type="ARBA" id="ARBA00023155"/>
    </source>
</evidence>
<keyword evidence="3" id="KW-0677">Repeat</keyword>
<keyword evidence="8 10" id="KW-0539">Nucleus</keyword>
<dbReference type="FunFam" id="1.10.10.60:FF:000080">
    <property type="entry name" value="Zinc finger homeobox protein 2"/>
    <property type="match status" value="1"/>
</dbReference>
<feature type="compositionally biased region" description="Polar residues" evidence="12">
    <location>
        <begin position="679"/>
        <end position="700"/>
    </location>
</feature>
<feature type="domain" description="Homeobox" evidence="13">
    <location>
        <begin position="1126"/>
        <end position="1186"/>
    </location>
</feature>
<keyword evidence="16" id="KW-1185">Reference proteome</keyword>
<dbReference type="InterPro" id="IPR017970">
    <property type="entry name" value="Homeobox_CS"/>
</dbReference>
<evidence type="ECO:0000259" key="13">
    <source>
        <dbReference type="PROSITE" id="PS50071"/>
    </source>
</evidence>
<feature type="region of interest" description="Disordered" evidence="12">
    <location>
        <begin position="1666"/>
        <end position="1698"/>
    </location>
</feature>
<feature type="domain" description="C2H2-type" evidence="14">
    <location>
        <begin position="1207"/>
        <end position="1234"/>
    </location>
</feature>
<dbReference type="SUPFAM" id="SSF57667">
    <property type="entry name" value="beta-beta-alpha zinc fingers"/>
    <property type="match status" value="2"/>
</dbReference>
<dbReference type="Proteomes" id="UP000092444">
    <property type="component" value="Unassembled WGS sequence"/>
</dbReference>
<dbReference type="PROSITE" id="PS50071">
    <property type="entry name" value="HOMEOBOX_2"/>
    <property type="match status" value="2"/>
</dbReference>
<feature type="domain" description="C2H2-type" evidence="14">
    <location>
        <begin position="368"/>
        <end position="397"/>
    </location>
</feature>
<dbReference type="CDD" id="cd00086">
    <property type="entry name" value="homeodomain"/>
    <property type="match status" value="3"/>
</dbReference>
<dbReference type="InterPro" id="IPR036236">
    <property type="entry name" value="Znf_C2H2_sf"/>
</dbReference>
<evidence type="ECO:0000256" key="5">
    <source>
        <dbReference type="ARBA" id="ARBA00022833"/>
    </source>
</evidence>
<evidence type="ECO:0000256" key="11">
    <source>
        <dbReference type="RuleBase" id="RU000682"/>
    </source>
</evidence>
<reference evidence="15" key="1">
    <citation type="submission" date="2020-05" db="UniProtKB">
        <authorList>
            <consortium name="EnsemblMetazoa"/>
        </authorList>
    </citation>
    <scope>IDENTIFICATION</scope>
    <source>
        <strain evidence="15">Yale</strain>
    </source>
</reference>
<dbReference type="InterPro" id="IPR013087">
    <property type="entry name" value="Znf_C2H2_type"/>
</dbReference>
<dbReference type="GO" id="GO:0005634">
    <property type="term" value="C:nucleus"/>
    <property type="evidence" value="ECO:0007669"/>
    <property type="project" value="UniProtKB-SubCell"/>
</dbReference>
<keyword evidence="4 9" id="KW-0863">Zinc-finger</keyword>
<dbReference type="SUPFAM" id="SSF46689">
    <property type="entry name" value="Homeodomain-like"/>
    <property type="match status" value="3"/>
</dbReference>
<feature type="domain" description="C2H2-type" evidence="14">
    <location>
        <begin position="1324"/>
        <end position="1346"/>
    </location>
</feature>
<feature type="region of interest" description="Disordered" evidence="12">
    <location>
        <begin position="537"/>
        <end position="560"/>
    </location>
</feature>
<dbReference type="GO" id="GO:0000981">
    <property type="term" value="F:DNA-binding transcription factor activity, RNA polymerase II-specific"/>
    <property type="evidence" value="ECO:0007669"/>
    <property type="project" value="InterPro"/>
</dbReference>
<feature type="region of interest" description="Disordered" evidence="12">
    <location>
        <begin position="998"/>
        <end position="1023"/>
    </location>
</feature>
<accession>A0A1B0FE98</accession>
<feature type="region of interest" description="Disordered" evidence="12">
    <location>
        <begin position="1106"/>
        <end position="1131"/>
    </location>
</feature>
<feature type="compositionally biased region" description="Low complexity" evidence="12">
    <location>
        <begin position="1397"/>
        <end position="1406"/>
    </location>
</feature>
<name>A0A1B0FE98_GLOMM</name>
<feature type="compositionally biased region" description="Polar residues" evidence="12">
    <location>
        <begin position="1001"/>
        <end position="1023"/>
    </location>
</feature>
<dbReference type="Pfam" id="PF00096">
    <property type="entry name" value="zf-C2H2"/>
    <property type="match status" value="1"/>
</dbReference>
<evidence type="ECO:0000256" key="2">
    <source>
        <dbReference type="ARBA" id="ARBA00022723"/>
    </source>
</evidence>
<feature type="compositionally biased region" description="Low complexity" evidence="12">
    <location>
        <begin position="1114"/>
        <end position="1126"/>
    </location>
</feature>
<feature type="DNA-binding region" description="Homeobox" evidence="10">
    <location>
        <begin position="752"/>
        <end position="811"/>
    </location>
</feature>
<feature type="compositionally biased region" description="Basic and acidic residues" evidence="12">
    <location>
        <begin position="1666"/>
        <end position="1678"/>
    </location>
</feature>
<dbReference type="EMBL" id="CCAG010014786">
    <property type="status" value="NOT_ANNOTATED_CDS"/>
    <property type="molecule type" value="Genomic_DNA"/>
</dbReference>
<feature type="DNA-binding region" description="Homeobox" evidence="10">
    <location>
        <begin position="1128"/>
        <end position="1187"/>
    </location>
</feature>
<dbReference type="STRING" id="37546.A0A1B0FE98"/>